<dbReference type="eggNOG" id="ENOG5031QP9">
    <property type="taxonomic scope" value="Bacteria"/>
</dbReference>
<reference evidence="1 2" key="1">
    <citation type="submission" date="2012-06" db="EMBL/GenBank/DDBJ databases">
        <title>Finished chromosome of genome of Chroococcidiopsis thermalis PCC 7203.</title>
        <authorList>
            <consortium name="US DOE Joint Genome Institute"/>
            <person name="Gugger M."/>
            <person name="Coursin T."/>
            <person name="Rippka R."/>
            <person name="Tandeau De Marsac N."/>
            <person name="Huntemann M."/>
            <person name="Wei C.-L."/>
            <person name="Han J."/>
            <person name="Detter J.C."/>
            <person name="Han C."/>
            <person name="Tapia R."/>
            <person name="Davenport K."/>
            <person name="Daligault H."/>
            <person name="Erkkila T."/>
            <person name="Gu W."/>
            <person name="Munk A.C.C."/>
            <person name="Teshima H."/>
            <person name="Xu Y."/>
            <person name="Chain P."/>
            <person name="Chen A."/>
            <person name="Krypides N."/>
            <person name="Mavromatis K."/>
            <person name="Markowitz V."/>
            <person name="Szeto E."/>
            <person name="Ivanova N."/>
            <person name="Mikhailova N."/>
            <person name="Ovchinnikova G."/>
            <person name="Pagani I."/>
            <person name="Pati A."/>
            <person name="Goodwin L."/>
            <person name="Peters L."/>
            <person name="Pitluck S."/>
            <person name="Woyke T."/>
            <person name="Kerfeld C."/>
        </authorList>
    </citation>
    <scope>NUCLEOTIDE SEQUENCE [LARGE SCALE GENOMIC DNA]</scope>
    <source>
        <strain evidence="1 2">PCC 7203</strain>
    </source>
</reference>
<organism evidence="1 2">
    <name type="scientific">Chroococcidiopsis thermalis (strain PCC 7203)</name>
    <dbReference type="NCBI Taxonomy" id="251229"/>
    <lineage>
        <taxon>Bacteria</taxon>
        <taxon>Bacillati</taxon>
        <taxon>Cyanobacteriota</taxon>
        <taxon>Cyanophyceae</taxon>
        <taxon>Chroococcidiopsidales</taxon>
        <taxon>Chroococcidiopsidaceae</taxon>
        <taxon>Chroococcidiopsis</taxon>
    </lineage>
</organism>
<dbReference type="STRING" id="251229.Chro_2885"/>
<dbReference type="AlphaFoldDB" id="K9U160"/>
<dbReference type="EMBL" id="CP003597">
    <property type="protein sequence ID" value="AFY88353.1"/>
    <property type="molecule type" value="Genomic_DNA"/>
</dbReference>
<dbReference type="HOGENOM" id="CLU_1625362_0_0_3"/>
<sequence>MFLDFRFEMMQPTLETFAQHLDLSRDRLEALLSQSLTECLNSPELQQQLSSLDVSLLKQTLPIAGSVLAERLPPFYHWLQTELGVKRVPDSPEHTTKWVIGFVNNQESLSRLVELHRPVSRLAMERSVPSLVGMFEGVEDLQVRQEWQKAISALCLVLVVAAREVERCVSV</sequence>
<evidence type="ECO:0000313" key="1">
    <source>
        <dbReference type="EMBL" id="AFY88353.1"/>
    </source>
</evidence>
<dbReference type="Proteomes" id="UP000010384">
    <property type="component" value="Chromosome"/>
</dbReference>
<name>K9U160_CHRTP</name>
<dbReference type="KEGG" id="cthe:Chro_2885"/>
<dbReference type="PATRIC" id="fig|251229.3.peg.3371"/>
<proteinExistence type="predicted"/>
<gene>
    <name evidence="1" type="ORF">Chro_2885</name>
</gene>
<keyword evidence="2" id="KW-1185">Reference proteome</keyword>
<evidence type="ECO:0000313" key="2">
    <source>
        <dbReference type="Proteomes" id="UP000010384"/>
    </source>
</evidence>
<protein>
    <recommendedName>
        <fullName evidence="3">Globin-sensor domain-containing protein</fullName>
    </recommendedName>
</protein>
<evidence type="ECO:0008006" key="3">
    <source>
        <dbReference type="Google" id="ProtNLM"/>
    </source>
</evidence>
<dbReference type="InParanoid" id="K9U160"/>
<accession>K9U160</accession>